<dbReference type="Proteomes" id="UP001187682">
    <property type="component" value="Unassembled WGS sequence"/>
</dbReference>
<evidence type="ECO:0000313" key="4">
    <source>
        <dbReference type="Proteomes" id="UP001187682"/>
    </source>
</evidence>
<name>A0AAE8MZA1_9PEZI</name>
<evidence type="ECO:0000256" key="2">
    <source>
        <dbReference type="RuleBase" id="RU363120"/>
    </source>
</evidence>
<gene>
    <name evidence="3" type="ORF">DNG_06244</name>
</gene>
<keyword evidence="4" id="KW-1185">Reference proteome</keyword>
<comment type="caution">
    <text evidence="3">The sequence shown here is derived from an EMBL/GenBank/DDBJ whole genome shotgun (WGS) entry which is preliminary data.</text>
</comment>
<sequence>MEPEEKAAAERSQRLDDRAARAREIYGIPPHLNLLHHQLDQRKYFDSGDFALSKARRPSDIGPITTGIEHTLKDEYKDAWERLSGKNEPFMVDLFVENNGDEAAGKWDCRLVDYPDKMSELHYHPIHSWEVVLYARRPSPLSDRGHDYVVKTFGSRSEANARRRGGDDHYNRSALAFDVNMKDCERKVNAACDLLPGAKPTHYITWANGELANGLHRAIWRGSGFWSLWRGDRGGNAAKEVVEATAPTSMKELQTIYPGSLPIVDLVGDKDPRYLDILFEDITNIDRFRLVQYLRKRPAGIGVSWFWEDDHCLGGSSGDA</sequence>
<comment type="similarity">
    <text evidence="1 2">Belongs to the endosulfine family.</text>
</comment>
<comment type="function">
    <text evidence="2">Plays an essential role in initiation of the G0 program by preventing the degradation of specific nutrient-regulated mRNAs via the 5'-3' mRNA decay pathway.</text>
</comment>
<organism evidence="3 4">
    <name type="scientific">Cephalotrichum gorgonifer</name>
    <dbReference type="NCBI Taxonomy" id="2041049"/>
    <lineage>
        <taxon>Eukaryota</taxon>
        <taxon>Fungi</taxon>
        <taxon>Dikarya</taxon>
        <taxon>Ascomycota</taxon>
        <taxon>Pezizomycotina</taxon>
        <taxon>Sordariomycetes</taxon>
        <taxon>Hypocreomycetidae</taxon>
        <taxon>Microascales</taxon>
        <taxon>Microascaceae</taxon>
        <taxon>Cephalotrichum</taxon>
    </lineage>
</organism>
<dbReference type="EMBL" id="ONZQ02000008">
    <property type="protein sequence ID" value="SPO03561.1"/>
    <property type="molecule type" value="Genomic_DNA"/>
</dbReference>
<accession>A0AAE8MZA1</accession>
<proteinExistence type="inferred from homology"/>
<dbReference type="InterPro" id="IPR006760">
    <property type="entry name" value="Endosulphine"/>
</dbReference>
<evidence type="ECO:0000256" key="1">
    <source>
        <dbReference type="ARBA" id="ARBA00010520"/>
    </source>
</evidence>
<dbReference type="AlphaFoldDB" id="A0AAE8MZA1"/>
<reference evidence="3" key="1">
    <citation type="submission" date="2018-03" db="EMBL/GenBank/DDBJ databases">
        <authorList>
            <person name="Guldener U."/>
        </authorList>
    </citation>
    <scope>NUCLEOTIDE SEQUENCE</scope>
</reference>
<protein>
    <recommendedName>
        <fullName evidence="2">mRNA stability protein</fullName>
    </recommendedName>
</protein>
<evidence type="ECO:0000313" key="3">
    <source>
        <dbReference type="EMBL" id="SPO03561.1"/>
    </source>
</evidence>
<dbReference type="Pfam" id="PF04667">
    <property type="entry name" value="Endosulfine"/>
    <property type="match status" value="1"/>
</dbReference>